<gene>
    <name evidence="2" type="ORF">ACFL6M_00020</name>
</gene>
<keyword evidence="1" id="KW-1133">Transmembrane helix</keyword>
<feature type="transmembrane region" description="Helical" evidence="1">
    <location>
        <begin position="252"/>
        <end position="281"/>
    </location>
</feature>
<dbReference type="Proteomes" id="UP001593833">
    <property type="component" value="Unassembled WGS sequence"/>
</dbReference>
<feature type="transmembrane region" description="Helical" evidence="1">
    <location>
        <begin position="329"/>
        <end position="347"/>
    </location>
</feature>
<feature type="transmembrane region" description="Helical" evidence="1">
    <location>
        <begin position="378"/>
        <end position="400"/>
    </location>
</feature>
<comment type="caution">
    <text evidence="2">The sequence shown here is derived from an EMBL/GenBank/DDBJ whole genome shotgun (WGS) entry which is preliminary data.</text>
</comment>
<sequence length="427" mass="46480">MNRRRSLAGAWLVLRKEVCESLRDRNLIVQLIIIPAFLYPVLGFGAFQVIQISEGALEAKRSVVWVDMDAPASIVESLRTDERLTLQDTPPELDHLDRSGAPEQFRALRDGLRDSEEDAPVALLSWHSDQTTRPVATVAFDSSRDRSKDARETLLEIIEAHRDSLVLAGAQAVGLEPADIQILALEEKNTASSHEMGSWILSLVLPLFLILMLAQGSFYGSLDTVVGERERGTLETTLSSPLNRGHLMLGKFLYVVTSSMVAFLLNLVSLTLFTTLVLKLVDLGDSVQFTLPLVNVLLMVLAALLTASLLASVMMLVSLPAKTYREGQAALTPVFMITLAVAFVAITHQGGFTVLHALIPLINVVGLLRALLAGDPPLVPMLITFGVLLVVAASAMRLAARKAAHEGAFFDQELTLRKLLRHRGGGS</sequence>
<feature type="transmembrane region" description="Helical" evidence="1">
    <location>
        <begin position="198"/>
        <end position="219"/>
    </location>
</feature>
<feature type="transmembrane region" description="Helical" evidence="1">
    <location>
        <begin position="29"/>
        <end position="50"/>
    </location>
</feature>
<proteinExistence type="predicted"/>
<reference evidence="2 3" key="1">
    <citation type="submission" date="2024-09" db="EMBL/GenBank/DDBJ databases">
        <authorList>
            <person name="D'Angelo T."/>
        </authorList>
    </citation>
    <scope>NUCLEOTIDE SEQUENCE [LARGE SCALE GENOMIC DNA]</scope>
    <source>
        <strain evidence="2">SAG AM-320-E07</strain>
    </source>
</reference>
<evidence type="ECO:0000256" key="1">
    <source>
        <dbReference type="SAM" id="Phobius"/>
    </source>
</evidence>
<keyword evidence="3" id="KW-1185">Reference proteome</keyword>
<feature type="transmembrane region" description="Helical" evidence="1">
    <location>
        <begin position="354"/>
        <end position="372"/>
    </location>
</feature>
<evidence type="ECO:0000313" key="3">
    <source>
        <dbReference type="Proteomes" id="UP001593833"/>
    </source>
</evidence>
<feature type="transmembrane region" description="Helical" evidence="1">
    <location>
        <begin position="293"/>
        <end position="317"/>
    </location>
</feature>
<keyword evidence="1" id="KW-0812">Transmembrane</keyword>
<dbReference type="PANTHER" id="PTHR43471:SF3">
    <property type="entry name" value="ABC TRANSPORTER PERMEASE PROTEIN NATB"/>
    <property type="match status" value="1"/>
</dbReference>
<keyword evidence="1" id="KW-0472">Membrane</keyword>
<evidence type="ECO:0000313" key="2">
    <source>
        <dbReference type="EMBL" id="MFC1571961.1"/>
    </source>
</evidence>
<dbReference type="PANTHER" id="PTHR43471">
    <property type="entry name" value="ABC TRANSPORTER PERMEASE"/>
    <property type="match status" value="1"/>
</dbReference>
<name>A0ABV6YHY7_UNCEI</name>
<accession>A0ABV6YHY7</accession>
<protein>
    <submittedName>
        <fullName evidence="2">ABC transporter permease subunit</fullName>
    </submittedName>
</protein>
<dbReference type="Pfam" id="PF12679">
    <property type="entry name" value="ABC2_membrane_2"/>
    <property type="match status" value="1"/>
</dbReference>
<organism evidence="2 3">
    <name type="scientific">Eiseniibacteriota bacterium</name>
    <dbReference type="NCBI Taxonomy" id="2212470"/>
    <lineage>
        <taxon>Bacteria</taxon>
        <taxon>Candidatus Eiseniibacteriota</taxon>
    </lineage>
</organism>
<dbReference type="EMBL" id="JBHPKH010000001">
    <property type="protein sequence ID" value="MFC1571961.1"/>
    <property type="molecule type" value="Genomic_DNA"/>
</dbReference>